<evidence type="ECO:0000313" key="2">
    <source>
        <dbReference type="EMBL" id="OEU11010.1"/>
    </source>
</evidence>
<feature type="region of interest" description="Disordered" evidence="1">
    <location>
        <begin position="186"/>
        <end position="232"/>
    </location>
</feature>
<protein>
    <submittedName>
        <fullName evidence="2">Uncharacterized protein</fullName>
    </submittedName>
</protein>
<proteinExistence type="predicted"/>
<dbReference type="EMBL" id="KV784369">
    <property type="protein sequence ID" value="OEU11010.1"/>
    <property type="molecule type" value="Genomic_DNA"/>
</dbReference>
<dbReference type="AlphaFoldDB" id="A0A1E7EYC6"/>
<feature type="region of interest" description="Disordered" evidence="1">
    <location>
        <begin position="1"/>
        <end position="37"/>
    </location>
</feature>
<dbReference type="KEGG" id="fcy:FRACYDRAFT_246111"/>
<feature type="compositionally biased region" description="Acidic residues" evidence="1">
    <location>
        <begin position="208"/>
        <end position="232"/>
    </location>
</feature>
<evidence type="ECO:0000256" key="1">
    <source>
        <dbReference type="SAM" id="MobiDB-lite"/>
    </source>
</evidence>
<dbReference type="InParanoid" id="A0A1E7EYC6"/>
<reference evidence="2 3" key="1">
    <citation type="submission" date="2016-09" db="EMBL/GenBank/DDBJ databases">
        <title>Extensive genetic diversity and differential bi-allelic expression allows diatom success in the polar Southern Ocean.</title>
        <authorList>
            <consortium name="DOE Joint Genome Institute"/>
            <person name="Mock T."/>
            <person name="Otillar R.P."/>
            <person name="Strauss J."/>
            <person name="Dupont C."/>
            <person name="Frickenhaus S."/>
            <person name="Maumus F."/>
            <person name="Mcmullan M."/>
            <person name="Sanges R."/>
            <person name="Schmutz J."/>
            <person name="Toseland A."/>
            <person name="Valas R."/>
            <person name="Veluchamy A."/>
            <person name="Ward B.J."/>
            <person name="Allen A."/>
            <person name="Barry K."/>
            <person name="Falciatore A."/>
            <person name="Ferrante M."/>
            <person name="Fortunato A.E."/>
            <person name="Gloeckner G."/>
            <person name="Gruber A."/>
            <person name="Hipkin R."/>
            <person name="Janech M."/>
            <person name="Kroth P."/>
            <person name="Leese F."/>
            <person name="Lindquist E."/>
            <person name="Lyon B.R."/>
            <person name="Martin J."/>
            <person name="Mayer C."/>
            <person name="Parker M."/>
            <person name="Quesneville H."/>
            <person name="Raymond J."/>
            <person name="Uhlig C."/>
            <person name="Valentin K.U."/>
            <person name="Worden A.Z."/>
            <person name="Armbrust E.V."/>
            <person name="Bowler C."/>
            <person name="Green B."/>
            <person name="Moulton V."/>
            <person name="Van Oosterhout C."/>
            <person name="Grigoriev I."/>
        </authorList>
    </citation>
    <scope>NUCLEOTIDE SEQUENCE [LARGE SCALE GENOMIC DNA]</scope>
    <source>
        <strain evidence="2 3">CCMP1102</strain>
    </source>
</reference>
<dbReference type="Proteomes" id="UP000095751">
    <property type="component" value="Unassembled WGS sequence"/>
</dbReference>
<organism evidence="2 3">
    <name type="scientific">Fragilariopsis cylindrus CCMP1102</name>
    <dbReference type="NCBI Taxonomy" id="635003"/>
    <lineage>
        <taxon>Eukaryota</taxon>
        <taxon>Sar</taxon>
        <taxon>Stramenopiles</taxon>
        <taxon>Ochrophyta</taxon>
        <taxon>Bacillariophyta</taxon>
        <taxon>Bacillariophyceae</taxon>
        <taxon>Bacillariophycidae</taxon>
        <taxon>Bacillariales</taxon>
        <taxon>Bacillariaceae</taxon>
        <taxon>Fragilariopsis</taxon>
    </lineage>
</organism>
<feature type="compositionally biased region" description="Polar residues" evidence="1">
    <location>
        <begin position="1"/>
        <end position="18"/>
    </location>
</feature>
<gene>
    <name evidence="2" type="ORF">FRACYDRAFT_246111</name>
</gene>
<name>A0A1E7EYC6_9STRA</name>
<keyword evidence="3" id="KW-1185">Reference proteome</keyword>
<evidence type="ECO:0000313" key="3">
    <source>
        <dbReference type="Proteomes" id="UP000095751"/>
    </source>
</evidence>
<feature type="compositionally biased region" description="Low complexity" evidence="1">
    <location>
        <begin position="19"/>
        <end position="36"/>
    </location>
</feature>
<accession>A0A1E7EYC6</accession>
<sequence>MIATIVQNPTTTNMSSNATTRSPTRTGSPTRPNTTTKEFSILRKVRSQLSLHHRGAASFKRRQQETPQNFDPVCEVNPEENIDTNPASLALQTTKHQQGFESAPITLVEGDIGEDLLGDENNNNNNNDNILLPRKCMMKKSVSFSTFNSINRVPSRLDLFQTSNKEEIWFERTDFSRFAQEEMSRRGSLGITSTSALDSSVPAHDEHTDDDDNDSDSDSDSSDDDMDIGLSF</sequence>